<dbReference type="Pfam" id="PF07980">
    <property type="entry name" value="SusD_RagB"/>
    <property type="match status" value="1"/>
</dbReference>
<dbReference type="EMBL" id="JAHVHU010000012">
    <property type="protein sequence ID" value="MBY5959147.1"/>
    <property type="molecule type" value="Genomic_DNA"/>
</dbReference>
<dbReference type="InterPro" id="IPR033985">
    <property type="entry name" value="SusD-like_N"/>
</dbReference>
<evidence type="ECO:0000256" key="2">
    <source>
        <dbReference type="ARBA" id="ARBA00006275"/>
    </source>
</evidence>
<evidence type="ECO:0000256" key="4">
    <source>
        <dbReference type="ARBA" id="ARBA00023136"/>
    </source>
</evidence>
<evidence type="ECO:0000259" key="6">
    <source>
        <dbReference type="Pfam" id="PF07980"/>
    </source>
</evidence>
<reference evidence="8" key="1">
    <citation type="submission" date="2021-06" db="EMBL/GenBank/DDBJ databases">
        <title>44 bacteria genomes isolated from Dapeng, Shenzhen.</title>
        <authorList>
            <person name="Zheng W."/>
            <person name="Yu S."/>
            <person name="Huang Y."/>
        </authorList>
    </citation>
    <scope>NUCLEOTIDE SEQUENCE</scope>
    <source>
        <strain evidence="8">DP5N28-2</strain>
    </source>
</reference>
<feature type="domain" description="SusD-like N-terminal" evidence="7">
    <location>
        <begin position="53"/>
        <end position="215"/>
    </location>
</feature>
<evidence type="ECO:0000313" key="9">
    <source>
        <dbReference type="Proteomes" id="UP000753961"/>
    </source>
</evidence>
<dbReference type="SUPFAM" id="SSF48452">
    <property type="entry name" value="TPR-like"/>
    <property type="match status" value="1"/>
</dbReference>
<dbReference type="PROSITE" id="PS51257">
    <property type="entry name" value="PROKAR_LIPOPROTEIN"/>
    <property type="match status" value="1"/>
</dbReference>
<name>A0A953I0Q9_9BACT</name>
<sequence length="603" mass="69741">MKSIIKYSFIWILISMFTSCSEDFLKPEPLSFFAPENIYVDKAGFESLLVNMRKSLIYENTGNRDFMHHQWNTTEAAVAYVQMDFTQLTPNSDRYSKYVSQINSMYEFIKNANIVISRIDDIEWENLEERNSILAEALWHRAYWYYRLVHNYGDVPWVGEEITKPKLDFNTYSRWAILKKIQADLESSVDNLPESAIPGAVTKGAGNHLLAKIYLANLEFDKAIDAASRVINGPYALMTERFGVDASDASKNVIWDLHRPENKNLSTNSENILSIVDRFEAPDDAKSPGLYTMRTYHSSWWHSRHRDSEGNRGMIDEGPLYDSLGRGNPDANLTEWYTYDIWSDGDANWSMTTDLRRSDINWYDIHEFRYNNPESVNYGEPWRMEWMTGDRYTALTGMYALPIYKTMVFQQDKAARPNGGNGDWYVFRLAETYLIRAEAYYWKGELAAAAEDINEVRVRANATPISADDVTIDYIFDERARELFAETPRQNEMVRVSFTMARLGLNGYSEENISQSSWYYDRLMKYNYFYPQYTGSKTTTYLGLEVPVGDKFVAIGQSAKFEPHNILWPIDDKLITANTLGTINQNKGYDGAENNKPPIEVIE</sequence>
<comment type="subcellular location">
    <subcellularLocation>
        <location evidence="1">Cell outer membrane</location>
    </subcellularLocation>
</comment>
<organism evidence="8 9">
    <name type="scientific">Membranihabitans marinus</name>
    <dbReference type="NCBI Taxonomy" id="1227546"/>
    <lineage>
        <taxon>Bacteria</taxon>
        <taxon>Pseudomonadati</taxon>
        <taxon>Bacteroidota</taxon>
        <taxon>Saprospiria</taxon>
        <taxon>Saprospirales</taxon>
        <taxon>Saprospiraceae</taxon>
        <taxon>Membranihabitans</taxon>
    </lineage>
</organism>
<comment type="caution">
    <text evidence="8">The sequence shown here is derived from an EMBL/GenBank/DDBJ whole genome shotgun (WGS) entry which is preliminary data.</text>
</comment>
<dbReference type="InterPro" id="IPR012944">
    <property type="entry name" value="SusD_RagB_dom"/>
</dbReference>
<dbReference type="RefSeq" id="WP_222580686.1">
    <property type="nucleotide sequence ID" value="NZ_JAHVHU010000012.1"/>
</dbReference>
<keyword evidence="9" id="KW-1185">Reference proteome</keyword>
<accession>A0A953I0Q9</accession>
<keyword evidence="5" id="KW-0998">Cell outer membrane</keyword>
<comment type="similarity">
    <text evidence="2">Belongs to the SusD family.</text>
</comment>
<dbReference type="Gene3D" id="1.25.40.390">
    <property type="match status" value="1"/>
</dbReference>
<dbReference type="AlphaFoldDB" id="A0A953I0Q9"/>
<evidence type="ECO:0000259" key="7">
    <source>
        <dbReference type="Pfam" id="PF14322"/>
    </source>
</evidence>
<dbReference type="InterPro" id="IPR011990">
    <property type="entry name" value="TPR-like_helical_dom_sf"/>
</dbReference>
<evidence type="ECO:0000256" key="1">
    <source>
        <dbReference type="ARBA" id="ARBA00004442"/>
    </source>
</evidence>
<proteinExistence type="inferred from homology"/>
<dbReference type="GO" id="GO:0009279">
    <property type="term" value="C:cell outer membrane"/>
    <property type="evidence" value="ECO:0007669"/>
    <property type="project" value="UniProtKB-SubCell"/>
</dbReference>
<keyword evidence="3" id="KW-0732">Signal</keyword>
<dbReference type="Pfam" id="PF14322">
    <property type="entry name" value="SusD-like_3"/>
    <property type="match status" value="1"/>
</dbReference>
<gene>
    <name evidence="8" type="ORF">KUV50_13425</name>
</gene>
<evidence type="ECO:0000256" key="3">
    <source>
        <dbReference type="ARBA" id="ARBA00022729"/>
    </source>
</evidence>
<protein>
    <submittedName>
        <fullName evidence="8">RagB/SusD family nutrient uptake outer membrane protein</fullName>
    </submittedName>
</protein>
<evidence type="ECO:0000256" key="5">
    <source>
        <dbReference type="ARBA" id="ARBA00023237"/>
    </source>
</evidence>
<dbReference type="Proteomes" id="UP000753961">
    <property type="component" value="Unassembled WGS sequence"/>
</dbReference>
<evidence type="ECO:0000313" key="8">
    <source>
        <dbReference type="EMBL" id="MBY5959147.1"/>
    </source>
</evidence>
<keyword evidence="4" id="KW-0472">Membrane</keyword>
<feature type="domain" description="RagB/SusD" evidence="6">
    <location>
        <begin position="337"/>
        <end position="589"/>
    </location>
</feature>